<organism evidence="8 9">
    <name type="scientific">Sulfurifustis variabilis</name>
    <dbReference type="NCBI Taxonomy" id="1675686"/>
    <lineage>
        <taxon>Bacteria</taxon>
        <taxon>Pseudomonadati</taxon>
        <taxon>Pseudomonadota</taxon>
        <taxon>Gammaproteobacteria</taxon>
        <taxon>Acidiferrobacterales</taxon>
        <taxon>Acidiferrobacteraceae</taxon>
        <taxon>Sulfurifustis</taxon>
    </lineage>
</organism>
<protein>
    <submittedName>
        <fullName evidence="8">Cytochrome C</fullName>
    </submittedName>
</protein>
<evidence type="ECO:0000256" key="4">
    <source>
        <dbReference type="ARBA" id="ARBA00022982"/>
    </source>
</evidence>
<feature type="domain" description="Cytochrome c-552/DMSO reductase-like haem-binding" evidence="7">
    <location>
        <begin position="1"/>
        <end position="356"/>
    </location>
</feature>
<keyword evidence="2" id="KW-0349">Heme</keyword>
<accession>A0A1B4V6V4</accession>
<evidence type="ECO:0000256" key="2">
    <source>
        <dbReference type="ARBA" id="ARBA00022617"/>
    </source>
</evidence>
<evidence type="ECO:0000256" key="6">
    <source>
        <dbReference type="SAM" id="Phobius"/>
    </source>
</evidence>
<keyword evidence="9" id="KW-1185">Reference proteome</keyword>
<dbReference type="Proteomes" id="UP000218899">
    <property type="component" value="Chromosome"/>
</dbReference>
<evidence type="ECO:0000256" key="3">
    <source>
        <dbReference type="ARBA" id="ARBA00022723"/>
    </source>
</evidence>
<keyword evidence="4" id="KW-0249">Electron transport</keyword>
<dbReference type="KEGG" id="sva:SVA_2715"/>
<sequence>MKKQLVVVVAGLFAAMLLVSWLTHGTGVVKDDLKQNVYIPKELTMPLQVQAAYDGERMFFRYRWPARQPSIYHDMLVYRGGKWERVGNSTVGPQPQGIYEDRVTMLVDDGSVPEFEKYGGYITIGDRMRFFTGEATKAEVNAHPYLGKKKQNEVGKHLPGTRTNPGDWRSVVPEEQLAAQRQAGYFLDLWHWRAHRSNPIDKSDDQFVAEARYGDGGKGVFFTNWDGDKKQPKLMFDPAKAGTAALKWDDLARRKLGFDDLYYMREDQAKPFDPNHAWKEGDTIPRRVLRAGEGSRADISVVGKARWKDGYWDVTLMRAMDTGHPLDDKILRDQGRYTVAFAVHRDTNGSRWHYVSLPVSLGLARNADLTAVRFTGETPPWNQPWHEVKLFYPGQVSWPMLNSQRHAGADNIRKGVPVKFRHSEIQLANYGVEVEFNEAIRGQWGYTLFAGVLLIGGFGTAVNLLIPRRRN</sequence>
<keyword evidence="6" id="KW-0812">Transmembrane</keyword>
<dbReference type="OrthoDB" id="5337932at2"/>
<dbReference type="InterPro" id="IPR019020">
    <property type="entry name" value="Cyt-c552/DMSO_Rdtase_haem-bd"/>
</dbReference>
<evidence type="ECO:0000259" key="7">
    <source>
        <dbReference type="SMART" id="SM00887"/>
    </source>
</evidence>
<dbReference type="RefSeq" id="WP_096461689.1">
    <property type="nucleotide sequence ID" value="NZ_AP014936.1"/>
</dbReference>
<dbReference type="Gene3D" id="2.60.40.1190">
    <property type="match status" value="1"/>
</dbReference>
<evidence type="ECO:0000313" key="9">
    <source>
        <dbReference type="Proteomes" id="UP000218899"/>
    </source>
</evidence>
<dbReference type="GO" id="GO:0020037">
    <property type="term" value="F:heme binding"/>
    <property type="evidence" value="ECO:0007669"/>
    <property type="project" value="InterPro"/>
</dbReference>
<keyword evidence="6" id="KW-1133">Transmembrane helix</keyword>
<gene>
    <name evidence="8" type="ORF">SVA_2715</name>
</gene>
<feature type="transmembrane region" description="Helical" evidence="6">
    <location>
        <begin position="444"/>
        <end position="466"/>
    </location>
</feature>
<dbReference type="SMART" id="SM00887">
    <property type="entry name" value="EB_dh"/>
    <property type="match status" value="1"/>
</dbReference>
<name>A0A1B4V6V4_9GAMM</name>
<evidence type="ECO:0000256" key="1">
    <source>
        <dbReference type="ARBA" id="ARBA00022448"/>
    </source>
</evidence>
<keyword evidence="6" id="KW-0472">Membrane</keyword>
<evidence type="ECO:0000256" key="5">
    <source>
        <dbReference type="ARBA" id="ARBA00023004"/>
    </source>
</evidence>
<dbReference type="EMBL" id="AP014936">
    <property type="protein sequence ID" value="BAU49263.1"/>
    <property type="molecule type" value="Genomic_DNA"/>
</dbReference>
<dbReference type="Pfam" id="PF09459">
    <property type="entry name" value="EB_dh"/>
    <property type="match status" value="1"/>
</dbReference>
<evidence type="ECO:0000313" key="8">
    <source>
        <dbReference type="EMBL" id="BAU49263.1"/>
    </source>
</evidence>
<proteinExistence type="predicted"/>
<reference evidence="8 9" key="1">
    <citation type="submission" date="2015-08" db="EMBL/GenBank/DDBJ databases">
        <title>Complete genome sequence of Sulfurifustis variabilis.</title>
        <authorList>
            <person name="Miura A."/>
            <person name="Kojima H."/>
            <person name="Fukui M."/>
        </authorList>
    </citation>
    <scope>NUCLEOTIDE SEQUENCE [LARGE SCALE GENOMIC DNA]</scope>
    <source>
        <strain evidence="9">skN76</strain>
    </source>
</reference>
<dbReference type="GO" id="GO:0046872">
    <property type="term" value="F:metal ion binding"/>
    <property type="evidence" value="ECO:0007669"/>
    <property type="project" value="UniProtKB-KW"/>
</dbReference>
<keyword evidence="5" id="KW-0408">Iron</keyword>
<keyword evidence="1" id="KW-0813">Transport</keyword>
<dbReference type="AlphaFoldDB" id="A0A1B4V6V4"/>
<keyword evidence="3" id="KW-0479">Metal-binding</keyword>
<dbReference type="CDD" id="cd09625">
    <property type="entry name" value="DOMON_like_cytochrome"/>
    <property type="match status" value="1"/>
</dbReference>